<keyword evidence="4" id="KW-0233">DNA recombination</keyword>
<dbReference type="GO" id="GO:0006310">
    <property type="term" value="P:DNA recombination"/>
    <property type="evidence" value="ECO:0007669"/>
    <property type="project" value="UniProtKB-KW"/>
</dbReference>
<protein>
    <submittedName>
        <fullName evidence="6">Integrase</fullName>
    </submittedName>
</protein>
<organism evidence="6 7">
    <name type="scientific">Candidatus Terasakiella magnetica</name>
    <dbReference type="NCBI Taxonomy" id="1867952"/>
    <lineage>
        <taxon>Bacteria</taxon>
        <taxon>Pseudomonadati</taxon>
        <taxon>Pseudomonadota</taxon>
        <taxon>Alphaproteobacteria</taxon>
        <taxon>Rhodospirillales</taxon>
        <taxon>Terasakiellaceae</taxon>
        <taxon>Terasakiella</taxon>
    </lineage>
</organism>
<keyword evidence="7" id="KW-1185">Reference proteome</keyword>
<sequence>MSKQAKVLSEQEVKQVLAMIATNRHAERNRAIFMLSYLAGLRAIEIASLRVSDIAVDDKVQDRIVLNKTQTKGNDARVIFVSDKLRKELKSYLESITVRVDSQPLFFGQKGSFSRHSICMLLGRIYEQAGIKGASSHSGRRTFATTLADKGIGIRVIQRLMGHSHISTTAQYVDVRDSQLEQAVQLI</sequence>
<evidence type="ECO:0000256" key="3">
    <source>
        <dbReference type="ARBA" id="ARBA00023125"/>
    </source>
</evidence>
<keyword evidence="2" id="KW-0229">DNA integration</keyword>
<dbReference type="InterPro" id="IPR013762">
    <property type="entry name" value="Integrase-like_cat_sf"/>
</dbReference>
<evidence type="ECO:0000256" key="4">
    <source>
        <dbReference type="ARBA" id="ARBA00023172"/>
    </source>
</evidence>
<dbReference type="InterPro" id="IPR050090">
    <property type="entry name" value="Tyrosine_recombinase_XerCD"/>
</dbReference>
<dbReference type="OrthoDB" id="67979at2"/>
<dbReference type="AlphaFoldDB" id="A0A1C3RJ88"/>
<dbReference type="InterPro" id="IPR002104">
    <property type="entry name" value="Integrase_catalytic"/>
</dbReference>
<evidence type="ECO:0000313" key="7">
    <source>
        <dbReference type="Proteomes" id="UP000231658"/>
    </source>
</evidence>
<proteinExistence type="inferred from homology"/>
<dbReference type="SUPFAM" id="SSF56349">
    <property type="entry name" value="DNA breaking-rejoining enzymes"/>
    <property type="match status" value="1"/>
</dbReference>
<dbReference type="InterPro" id="IPR011010">
    <property type="entry name" value="DNA_brk_join_enz"/>
</dbReference>
<evidence type="ECO:0000256" key="1">
    <source>
        <dbReference type="ARBA" id="ARBA00008857"/>
    </source>
</evidence>
<evidence type="ECO:0000256" key="2">
    <source>
        <dbReference type="ARBA" id="ARBA00022908"/>
    </source>
</evidence>
<dbReference type="GO" id="GO:0015074">
    <property type="term" value="P:DNA integration"/>
    <property type="evidence" value="ECO:0007669"/>
    <property type="project" value="UniProtKB-KW"/>
</dbReference>
<reference evidence="6 7" key="1">
    <citation type="submission" date="2016-07" db="EMBL/GenBank/DDBJ databases">
        <authorList>
            <person name="Lefevre C.T."/>
        </authorList>
    </citation>
    <scope>NUCLEOTIDE SEQUENCE [LARGE SCALE GENOMIC DNA]</scope>
    <source>
        <strain evidence="6">PR1</strain>
    </source>
</reference>
<evidence type="ECO:0000259" key="5">
    <source>
        <dbReference type="PROSITE" id="PS51898"/>
    </source>
</evidence>
<dbReference type="RefSeq" id="WP_069189377.1">
    <property type="nucleotide sequence ID" value="NZ_FLYE01000044.1"/>
</dbReference>
<gene>
    <name evidence="6" type="ORF">MTBPR1_50091</name>
</gene>
<evidence type="ECO:0000313" key="6">
    <source>
        <dbReference type="EMBL" id="SCA57335.1"/>
    </source>
</evidence>
<dbReference type="PROSITE" id="PS51898">
    <property type="entry name" value="TYR_RECOMBINASE"/>
    <property type="match status" value="1"/>
</dbReference>
<dbReference type="PANTHER" id="PTHR30349:SF41">
    <property type="entry name" value="INTEGRASE_RECOMBINASE PROTEIN MJ0367-RELATED"/>
    <property type="match status" value="1"/>
</dbReference>
<accession>A0A1C3RJ88</accession>
<dbReference type="Proteomes" id="UP000231658">
    <property type="component" value="Unassembled WGS sequence"/>
</dbReference>
<keyword evidence="3" id="KW-0238">DNA-binding</keyword>
<dbReference type="Gene3D" id="1.10.443.10">
    <property type="entry name" value="Intergrase catalytic core"/>
    <property type="match status" value="1"/>
</dbReference>
<dbReference type="Pfam" id="PF00589">
    <property type="entry name" value="Phage_integrase"/>
    <property type="match status" value="1"/>
</dbReference>
<name>A0A1C3RJ88_9PROT</name>
<dbReference type="PANTHER" id="PTHR30349">
    <property type="entry name" value="PHAGE INTEGRASE-RELATED"/>
    <property type="match status" value="1"/>
</dbReference>
<dbReference type="EMBL" id="FLYE01000044">
    <property type="protein sequence ID" value="SCA57335.1"/>
    <property type="molecule type" value="Genomic_DNA"/>
</dbReference>
<dbReference type="STRING" id="1867952.MTBPR1_50091"/>
<comment type="similarity">
    <text evidence="1">Belongs to the 'phage' integrase family.</text>
</comment>
<dbReference type="CDD" id="cd00397">
    <property type="entry name" value="DNA_BRE_C"/>
    <property type="match status" value="1"/>
</dbReference>
<feature type="domain" description="Tyr recombinase" evidence="5">
    <location>
        <begin position="3"/>
        <end position="185"/>
    </location>
</feature>
<dbReference type="GO" id="GO:0003677">
    <property type="term" value="F:DNA binding"/>
    <property type="evidence" value="ECO:0007669"/>
    <property type="project" value="UniProtKB-KW"/>
</dbReference>